<evidence type="ECO:0000313" key="1">
    <source>
        <dbReference type="EMBL" id="KAJ9653120.1"/>
    </source>
</evidence>
<dbReference type="Proteomes" id="UP001172386">
    <property type="component" value="Unassembled WGS sequence"/>
</dbReference>
<name>A0ACC2ZZB7_9EURO</name>
<reference evidence="1" key="1">
    <citation type="submission" date="2022-10" db="EMBL/GenBank/DDBJ databases">
        <title>Culturing micro-colonial fungi from biological soil crusts in the Mojave desert and describing Neophaeococcomyces mojavensis, and introducing the new genera and species Taxawa tesnikishii.</title>
        <authorList>
            <person name="Kurbessoian T."/>
            <person name="Stajich J.E."/>
        </authorList>
    </citation>
    <scope>NUCLEOTIDE SEQUENCE</scope>
    <source>
        <strain evidence="1">JES_112</strain>
    </source>
</reference>
<organism evidence="1 2">
    <name type="scientific">Neophaeococcomyces mojaviensis</name>
    <dbReference type="NCBI Taxonomy" id="3383035"/>
    <lineage>
        <taxon>Eukaryota</taxon>
        <taxon>Fungi</taxon>
        <taxon>Dikarya</taxon>
        <taxon>Ascomycota</taxon>
        <taxon>Pezizomycotina</taxon>
        <taxon>Eurotiomycetes</taxon>
        <taxon>Chaetothyriomycetidae</taxon>
        <taxon>Chaetothyriales</taxon>
        <taxon>Chaetothyriales incertae sedis</taxon>
        <taxon>Neophaeococcomyces</taxon>
    </lineage>
</organism>
<protein>
    <submittedName>
        <fullName evidence="1">Uncharacterized protein</fullName>
    </submittedName>
</protein>
<keyword evidence="2" id="KW-1185">Reference proteome</keyword>
<evidence type="ECO:0000313" key="2">
    <source>
        <dbReference type="Proteomes" id="UP001172386"/>
    </source>
</evidence>
<accession>A0ACC2ZZB7</accession>
<sequence length="544" mass="58326">MRSIFLILAFFLLCNSSIAVPAAKNNARQDESLVAPTVTIDSGVVIGVQTRVSNSPNKVNKYLGLPFAASPTRFAPPQTATPWSKPYMATQNGPACVQQFNYPEFNRNFTISAFNTPAPPESEDCLHLNIFAPAGALASGNLKPVMFWLYGGSLQFGSNGQAIYDASTFAANEDVIIIAANYRTNLFGFPSSSSLPLRARNLGYLDQRFALRWVQRNIASFGGDRSRVTIFGESAGGFSVDSLVTSFGPSNPDGPPPFYAAIMQSGQTSVNPGFSADDTSWPRLIAALNCTTSDEIACARAVPAATLKDIIEHAALPFRPTFDNYTQLQYAEAARRAGEIAKVPVITGSTADEGSLFTFTQTDTGSWLRSLGLTNTQIELVLATYPIGQRGITSPASQTAAILTDLRFQCPSAIFANDSALHVPTWRYYYNATFSFSQGVIPGLDLGAFHGSEVPILFGTTETYGPIPENGKRLNELVQNMWATFARNPAGGPAPGWEGAGSGFVQIIGGPNGADAEGRLRKAGLGAELDDRRCEIWRAAYGSI</sequence>
<proteinExistence type="predicted"/>
<gene>
    <name evidence="1" type="ORF">H2198_007670</name>
</gene>
<dbReference type="EMBL" id="JAPDRQ010000166">
    <property type="protein sequence ID" value="KAJ9653120.1"/>
    <property type="molecule type" value="Genomic_DNA"/>
</dbReference>
<comment type="caution">
    <text evidence="1">The sequence shown here is derived from an EMBL/GenBank/DDBJ whole genome shotgun (WGS) entry which is preliminary data.</text>
</comment>